<gene>
    <name evidence="1" type="ORF">BU23DRAFT_491249</name>
</gene>
<dbReference type="Proteomes" id="UP000800036">
    <property type="component" value="Unassembled WGS sequence"/>
</dbReference>
<protein>
    <submittedName>
        <fullName evidence="1">Uncharacterized protein</fullName>
    </submittedName>
</protein>
<proteinExistence type="predicted"/>
<sequence>FWYHGTHILLYAEPTLQDESYRPLIQDQAMRVTNIAISEFPDSLRIFATHGLYFAAKHIHSIARKARIWNILNDVEAELGYHTRSSVKRLQELVEGVQ</sequence>
<dbReference type="OrthoDB" id="4525710at2759"/>
<accession>A0A6A5ULX1</accession>
<dbReference type="EMBL" id="ML976774">
    <property type="protein sequence ID" value="KAF1964919.1"/>
    <property type="molecule type" value="Genomic_DNA"/>
</dbReference>
<organism evidence="1 2">
    <name type="scientific">Bimuria novae-zelandiae CBS 107.79</name>
    <dbReference type="NCBI Taxonomy" id="1447943"/>
    <lineage>
        <taxon>Eukaryota</taxon>
        <taxon>Fungi</taxon>
        <taxon>Dikarya</taxon>
        <taxon>Ascomycota</taxon>
        <taxon>Pezizomycotina</taxon>
        <taxon>Dothideomycetes</taxon>
        <taxon>Pleosporomycetidae</taxon>
        <taxon>Pleosporales</taxon>
        <taxon>Massarineae</taxon>
        <taxon>Didymosphaeriaceae</taxon>
        <taxon>Bimuria</taxon>
    </lineage>
</organism>
<dbReference type="AlphaFoldDB" id="A0A6A5ULX1"/>
<evidence type="ECO:0000313" key="1">
    <source>
        <dbReference type="EMBL" id="KAF1964919.1"/>
    </source>
</evidence>
<feature type="non-terminal residue" evidence="1">
    <location>
        <position position="1"/>
    </location>
</feature>
<evidence type="ECO:0000313" key="2">
    <source>
        <dbReference type="Proteomes" id="UP000800036"/>
    </source>
</evidence>
<reference evidence="1" key="1">
    <citation type="journal article" date="2020" name="Stud. Mycol.">
        <title>101 Dothideomycetes genomes: a test case for predicting lifestyles and emergence of pathogens.</title>
        <authorList>
            <person name="Haridas S."/>
            <person name="Albert R."/>
            <person name="Binder M."/>
            <person name="Bloem J."/>
            <person name="Labutti K."/>
            <person name="Salamov A."/>
            <person name="Andreopoulos B."/>
            <person name="Baker S."/>
            <person name="Barry K."/>
            <person name="Bills G."/>
            <person name="Bluhm B."/>
            <person name="Cannon C."/>
            <person name="Castanera R."/>
            <person name="Culley D."/>
            <person name="Daum C."/>
            <person name="Ezra D."/>
            <person name="Gonzalez J."/>
            <person name="Henrissat B."/>
            <person name="Kuo A."/>
            <person name="Liang C."/>
            <person name="Lipzen A."/>
            <person name="Lutzoni F."/>
            <person name="Magnuson J."/>
            <person name="Mondo S."/>
            <person name="Nolan M."/>
            <person name="Ohm R."/>
            <person name="Pangilinan J."/>
            <person name="Park H.-J."/>
            <person name="Ramirez L."/>
            <person name="Alfaro M."/>
            <person name="Sun H."/>
            <person name="Tritt A."/>
            <person name="Yoshinaga Y."/>
            <person name="Zwiers L.-H."/>
            <person name="Turgeon B."/>
            <person name="Goodwin S."/>
            <person name="Spatafora J."/>
            <person name="Crous P."/>
            <person name="Grigoriev I."/>
        </authorList>
    </citation>
    <scope>NUCLEOTIDE SEQUENCE</scope>
    <source>
        <strain evidence="1">CBS 107.79</strain>
    </source>
</reference>
<name>A0A6A5ULX1_9PLEO</name>
<keyword evidence="2" id="KW-1185">Reference proteome</keyword>